<dbReference type="PROSITE" id="PS50043">
    <property type="entry name" value="HTH_LUXR_2"/>
    <property type="match status" value="1"/>
</dbReference>
<sequence length="307" mass="33417">MMHVKPPRQVVLVVDDSPDMLSMLVTTLEESGMTVLVATAGAQALRSAEKMTPDVILMDAMMPEMDGFETTRLMRENVATAHIPIMFMTGLSETENIVRGFQAGGTDYVTKPIVPDVLVARIRAHLANAQKTSSARAALDAAGRFLLAVDPRGRIEWITPQATQLLETVLDTPLPATLPPATAEWLNTVASERDTSDERGFTIPSADGSASIQLTFVAHSGPEEILLRVRQVETQAGEAKLQQKFALTRREAEVLFWIAQGKANRDIASILGMSPRTVNKHLEQVFFKLGVENRTMAASAALRALGE</sequence>
<dbReference type="PANTHER" id="PTHR48111:SF1">
    <property type="entry name" value="TWO-COMPONENT RESPONSE REGULATOR ORR33"/>
    <property type="match status" value="1"/>
</dbReference>
<dbReference type="InterPro" id="IPR011006">
    <property type="entry name" value="CheY-like_superfamily"/>
</dbReference>
<evidence type="ECO:0000256" key="4">
    <source>
        <dbReference type="ARBA" id="ARBA00023125"/>
    </source>
</evidence>
<dbReference type="PROSITE" id="PS50110">
    <property type="entry name" value="RESPONSE_REGULATORY"/>
    <property type="match status" value="1"/>
</dbReference>
<feature type="modified residue" description="4-aspartylphosphate" evidence="6">
    <location>
        <position position="59"/>
    </location>
</feature>
<dbReference type="EMBL" id="AP014946">
    <property type="protein sequence ID" value="BAT59575.1"/>
    <property type="molecule type" value="Genomic_DNA"/>
</dbReference>
<gene>
    <name evidence="9" type="primary">phoP_1</name>
    <name evidence="9" type="ORF">GJW-30_1_02108</name>
</gene>
<dbReference type="Gene3D" id="3.40.50.2300">
    <property type="match status" value="1"/>
</dbReference>
<dbReference type="SMART" id="SM00421">
    <property type="entry name" value="HTH_LUXR"/>
    <property type="match status" value="1"/>
</dbReference>
<keyword evidence="10" id="KW-1185">Reference proteome</keyword>
<feature type="domain" description="Response regulatory" evidence="8">
    <location>
        <begin position="10"/>
        <end position="126"/>
    </location>
</feature>
<reference evidence="9 10" key="1">
    <citation type="submission" date="2015-08" db="EMBL/GenBank/DDBJ databases">
        <title>Investigation of the bacterial diversity of lava forest soil.</title>
        <authorList>
            <person name="Lee J.S."/>
        </authorList>
    </citation>
    <scope>NUCLEOTIDE SEQUENCE [LARGE SCALE GENOMIC DNA]</scope>
    <source>
        <strain evidence="9 10">GJW-30</strain>
    </source>
</reference>
<evidence type="ECO:0000256" key="2">
    <source>
        <dbReference type="ARBA" id="ARBA00023012"/>
    </source>
</evidence>
<dbReference type="SMART" id="SM00448">
    <property type="entry name" value="REC"/>
    <property type="match status" value="1"/>
</dbReference>
<evidence type="ECO:0000259" key="8">
    <source>
        <dbReference type="PROSITE" id="PS50110"/>
    </source>
</evidence>
<keyword evidence="2" id="KW-0902">Two-component regulatory system</keyword>
<dbReference type="GO" id="GO:0000156">
    <property type="term" value="F:phosphorelay response regulator activity"/>
    <property type="evidence" value="ECO:0007669"/>
    <property type="project" value="TreeGrafter"/>
</dbReference>
<organism evidence="9 10">
    <name type="scientific">Variibacter gotjawalensis</name>
    <dbReference type="NCBI Taxonomy" id="1333996"/>
    <lineage>
        <taxon>Bacteria</taxon>
        <taxon>Pseudomonadati</taxon>
        <taxon>Pseudomonadota</taxon>
        <taxon>Alphaproteobacteria</taxon>
        <taxon>Hyphomicrobiales</taxon>
        <taxon>Nitrobacteraceae</taxon>
        <taxon>Variibacter</taxon>
    </lineage>
</organism>
<feature type="domain" description="HTH luxR-type" evidence="7">
    <location>
        <begin position="240"/>
        <end position="305"/>
    </location>
</feature>
<dbReference type="InterPro" id="IPR039420">
    <property type="entry name" value="WalR-like"/>
</dbReference>
<dbReference type="GO" id="GO:0000976">
    <property type="term" value="F:transcription cis-regulatory region binding"/>
    <property type="evidence" value="ECO:0007669"/>
    <property type="project" value="TreeGrafter"/>
</dbReference>
<evidence type="ECO:0000256" key="5">
    <source>
        <dbReference type="ARBA" id="ARBA00023163"/>
    </source>
</evidence>
<dbReference type="GO" id="GO:0005829">
    <property type="term" value="C:cytosol"/>
    <property type="evidence" value="ECO:0007669"/>
    <property type="project" value="TreeGrafter"/>
</dbReference>
<keyword evidence="5" id="KW-0804">Transcription</keyword>
<keyword evidence="4" id="KW-0238">DNA-binding</keyword>
<dbReference type="InterPro" id="IPR036388">
    <property type="entry name" value="WH-like_DNA-bd_sf"/>
</dbReference>
<keyword evidence="1 6" id="KW-0597">Phosphoprotein</keyword>
<dbReference type="Pfam" id="PF00072">
    <property type="entry name" value="Response_reg"/>
    <property type="match status" value="1"/>
</dbReference>
<dbReference type="InterPro" id="IPR016032">
    <property type="entry name" value="Sig_transdc_resp-reg_C-effctor"/>
</dbReference>
<dbReference type="Proteomes" id="UP000236884">
    <property type="component" value="Chromosome"/>
</dbReference>
<dbReference type="Gene3D" id="1.10.10.10">
    <property type="entry name" value="Winged helix-like DNA-binding domain superfamily/Winged helix DNA-binding domain"/>
    <property type="match status" value="1"/>
</dbReference>
<dbReference type="SUPFAM" id="SSF46894">
    <property type="entry name" value="C-terminal effector domain of the bipartite response regulators"/>
    <property type="match status" value="1"/>
</dbReference>
<keyword evidence="3" id="KW-0805">Transcription regulation</keyword>
<evidence type="ECO:0000313" key="9">
    <source>
        <dbReference type="EMBL" id="BAT59575.1"/>
    </source>
</evidence>
<evidence type="ECO:0000256" key="3">
    <source>
        <dbReference type="ARBA" id="ARBA00023015"/>
    </source>
</evidence>
<dbReference type="CDD" id="cd06170">
    <property type="entry name" value="LuxR_C_like"/>
    <property type="match status" value="1"/>
</dbReference>
<dbReference type="OrthoDB" id="5292887at2"/>
<evidence type="ECO:0000256" key="6">
    <source>
        <dbReference type="PROSITE-ProRule" id="PRU00169"/>
    </source>
</evidence>
<evidence type="ECO:0000259" key="7">
    <source>
        <dbReference type="PROSITE" id="PS50043"/>
    </source>
</evidence>
<dbReference type="SUPFAM" id="SSF52172">
    <property type="entry name" value="CheY-like"/>
    <property type="match status" value="1"/>
</dbReference>
<dbReference type="GO" id="GO:0032993">
    <property type="term" value="C:protein-DNA complex"/>
    <property type="evidence" value="ECO:0007669"/>
    <property type="project" value="TreeGrafter"/>
</dbReference>
<proteinExistence type="predicted"/>
<dbReference type="PANTHER" id="PTHR48111">
    <property type="entry name" value="REGULATOR OF RPOS"/>
    <property type="match status" value="1"/>
</dbReference>
<accession>A0A0S3PUF9</accession>
<dbReference type="PRINTS" id="PR00038">
    <property type="entry name" value="HTHLUXR"/>
</dbReference>
<dbReference type="KEGG" id="vgo:GJW-30_1_02108"/>
<name>A0A0S3PUF9_9BRAD</name>
<dbReference type="GO" id="GO:0006355">
    <property type="term" value="P:regulation of DNA-templated transcription"/>
    <property type="evidence" value="ECO:0007669"/>
    <property type="project" value="InterPro"/>
</dbReference>
<dbReference type="AlphaFoldDB" id="A0A0S3PUF9"/>
<evidence type="ECO:0000313" key="10">
    <source>
        <dbReference type="Proteomes" id="UP000236884"/>
    </source>
</evidence>
<dbReference type="RefSeq" id="WP_096355067.1">
    <property type="nucleotide sequence ID" value="NZ_AP014946.1"/>
</dbReference>
<protein>
    <submittedName>
        <fullName evidence="9">Alkaline phosphatase synthesis transcriptional regulatory protein PhoP</fullName>
    </submittedName>
</protein>
<dbReference type="InterPro" id="IPR001789">
    <property type="entry name" value="Sig_transdc_resp-reg_receiver"/>
</dbReference>
<evidence type="ECO:0000256" key="1">
    <source>
        <dbReference type="ARBA" id="ARBA00022553"/>
    </source>
</evidence>
<dbReference type="InterPro" id="IPR000792">
    <property type="entry name" value="Tscrpt_reg_LuxR_C"/>
</dbReference>
<dbReference type="Pfam" id="PF00196">
    <property type="entry name" value="GerE"/>
    <property type="match status" value="1"/>
</dbReference>